<keyword evidence="1" id="KW-0418">Kinase</keyword>
<reference evidence="1" key="1">
    <citation type="submission" date="2022-07" db="EMBL/GenBank/DDBJ databases">
        <title>Phylogenomic reconstructions and comparative analyses of Kickxellomycotina fungi.</title>
        <authorList>
            <person name="Reynolds N.K."/>
            <person name="Stajich J.E."/>
            <person name="Barry K."/>
            <person name="Grigoriev I.V."/>
            <person name="Crous P."/>
            <person name="Smith M.E."/>
        </authorList>
    </citation>
    <scope>NUCLEOTIDE SEQUENCE</scope>
    <source>
        <strain evidence="1">Benny 63K</strain>
    </source>
</reference>
<evidence type="ECO:0000313" key="2">
    <source>
        <dbReference type="Proteomes" id="UP001150581"/>
    </source>
</evidence>
<proteinExistence type="predicted"/>
<dbReference type="EC" id="2.7.4.6" evidence="1"/>
<organism evidence="1 2">
    <name type="scientific">Kickxella alabastrina</name>
    <dbReference type="NCBI Taxonomy" id="61397"/>
    <lineage>
        <taxon>Eukaryota</taxon>
        <taxon>Fungi</taxon>
        <taxon>Fungi incertae sedis</taxon>
        <taxon>Zoopagomycota</taxon>
        <taxon>Kickxellomycotina</taxon>
        <taxon>Kickxellomycetes</taxon>
        <taxon>Kickxellales</taxon>
        <taxon>Kickxellaceae</taxon>
        <taxon>Kickxella</taxon>
    </lineage>
</organism>
<sequence length="239" mass="25612">MFARAASSTLRTAARRQASSAMTKRAFTSNSRQSTGSLMGRFGMAATAAAAVTFGYTLFTSPSANNSNMIHADSAIPIHGIAGTSKERTFIAVKPDGVQRGLVSDIIKRFEQRGYKLVGLKLLVPSKELANEHYADLSSKPFFRGLVDYMTNGKAPVIGMVWEGPSVIKQGRVMLGATDPRAAGPGTIRGDYCLSIGRNICHGSDSAESAEKEIGLWFGGKGEIVNWTANNEEWTVSDN</sequence>
<gene>
    <name evidence="1" type="primary">ndk1_1</name>
    <name evidence="1" type="ORF">LPJ66_000039</name>
</gene>
<evidence type="ECO:0000313" key="1">
    <source>
        <dbReference type="EMBL" id="KAJ1902428.1"/>
    </source>
</evidence>
<dbReference type="Proteomes" id="UP001150581">
    <property type="component" value="Unassembled WGS sequence"/>
</dbReference>
<dbReference type="EMBL" id="JANBPG010000001">
    <property type="protein sequence ID" value="KAJ1902428.1"/>
    <property type="molecule type" value="Genomic_DNA"/>
</dbReference>
<keyword evidence="2" id="KW-1185">Reference proteome</keyword>
<keyword evidence="1" id="KW-0808">Transferase</keyword>
<protein>
    <submittedName>
        <fullName evidence="1">Nucleoside diphosphate kinase Ndk1</fullName>
        <ecNumber evidence="1">2.7.4.6</ecNumber>
    </submittedName>
</protein>
<comment type="caution">
    <text evidence="1">The sequence shown here is derived from an EMBL/GenBank/DDBJ whole genome shotgun (WGS) entry which is preliminary data.</text>
</comment>
<name>A0ACC1IXG4_9FUNG</name>
<accession>A0ACC1IXG4</accession>